<accession>A0A9D2CZV4</accession>
<dbReference type="InterPro" id="IPR036013">
    <property type="entry name" value="Band_7/SPFH_dom_sf"/>
</dbReference>
<dbReference type="AlphaFoldDB" id="A0A9D2CZV4"/>
<dbReference type="CDD" id="cd03408">
    <property type="entry name" value="SPFH_like_u1"/>
    <property type="match status" value="1"/>
</dbReference>
<dbReference type="Pfam" id="PF12773">
    <property type="entry name" value="DZR"/>
    <property type="match status" value="1"/>
</dbReference>
<feature type="domain" description="SPFH" evidence="2">
    <location>
        <begin position="19"/>
        <end position="228"/>
    </location>
</feature>
<dbReference type="PANTHER" id="PTHR37826">
    <property type="entry name" value="FLOTILLIN BAND_7_5 DOMAIN PROTEIN"/>
    <property type="match status" value="1"/>
</dbReference>
<dbReference type="Gene3D" id="3.30.479.30">
    <property type="entry name" value="Band 7 domain"/>
    <property type="match status" value="1"/>
</dbReference>
<dbReference type="SUPFAM" id="SSF117892">
    <property type="entry name" value="Band 7/SPFH domain"/>
    <property type="match status" value="1"/>
</dbReference>
<evidence type="ECO:0000259" key="2">
    <source>
        <dbReference type="Pfam" id="PF13421"/>
    </source>
</evidence>
<gene>
    <name evidence="3" type="ORF">H9727_06450</name>
</gene>
<comment type="caution">
    <text evidence="3">The sequence shown here is derived from an EMBL/GenBank/DDBJ whole genome shotgun (WGS) entry which is preliminary data.</text>
</comment>
<evidence type="ECO:0000313" key="4">
    <source>
        <dbReference type="Proteomes" id="UP000824132"/>
    </source>
</evidence>
<reference evidence="3" key="1">
    <citation type="journal article" date="2021" name="PeerJ">
        <title>Extensive microbial diversity within the chicken gut microbiome revealed by metagenomics and culture.</title>
        <authorList>
            <person name="Gilroy R."/>
            <person name="Ravi A."/>
            <person name="Getino M."/>
            <person name="Pursley I."/>
            <person name="Horton D.L."/>
            <person name="Alikhan N.F."/>
            <person name="Baker D."/>
            <person name="Gharbi K."/>
            <person name="Hall N."/>
            <person name="Watson M."/>
            <person name="Adriaenssens E.M."/>
            <person name="Foster-Nyarko E."/>
            <person name="Jarju S."/>
            <person name="Secka A."/>
            <person name="Antonio M."/>
            <person name="Oren A."/>
            <person name="Chaudhuri R.R."/>
            <person name="La Ragione R."/>
            <person name="Hildebrand F."/>
            <person name="Pallen M.J."/>
        </authorList>
    </citation>
    <scope>NUCLEOTIDE SEQUENCE</scope>
    <source>
        <strain evidence="3">CHK187-5294</strain>
    </source>
</reference>
<proteinExistence type="predicted"/>
<dbReference type="InterPro" id="IPR025874">
    <property type="entry name" value="DZR"/>
</dbReference>
<protein>
    <submittedName>
        <fullName evidence="3">SPFH domain-containing protein</fullName>
    </submittedName>
</protein>
<sequence>MALFLKIIEWQSTGSGEIVHRVKVNGRDINGGSKLVVRPSQAAVFVHKGQIADIFGEGTHNLNTGILPILSKLEGWQYGFKTTITVDLYFVDLTQFTDMKWGTANPVIMRDPAFGMVRVTGYGAFSFRVNKCDVFLRELFGTKASFKTEDIVGYLKKIVISGLSDCLGSSKLSVLDLAGNLSELQADTQREVQAKFEAMGLKLVSLIIENLSVPAEVQKAIDERTKYGIVGDSTDVMMKVAAAEAMKDAAKNPGGGAGFIGAGMGLGMGAEFGKTMGDAMRGAQGGAPAAKSGFCPQCGAKVKAGAKFCGECGSKLGGGSCPKCGAEVSSKDKFCPECGAKL</sequence>
<organism evidence="3 4">
    <name type="scientific">Candidatus Borkfalkia avistercoris</name>
    <dbReference type="NCBI Taxonomy" id="2838504"/>
    <lineage>
        <taxon>Bacteria</taxon>
        <taxon>Bacillati</taxon>
        <taxon>Bacillota</taxon>
        <taxon>Clostridia</taxon>
        <taxon>Christensenellales</taxon>
        <taxon>Christensenellaceae</taxon>
        <taxon>Candidatus Borkfalkia</taxon>
    </lineage>
</organism>
<feature type="domain" description="DZANK-type" evidence="1">
    <location>
        <begin position="295"/>
        <end position="339"/>
    </location>
</feature>
<dbReference type="InterPro" id="IPR033880">
    <property type="entry name" value="SPFH_YdjI"/>
</dbReference>
<dbReference type="EMBL" id="DXCL01000039">
    <property type="protein sequence ID" value="HIZ03911.1"/>
    <property type="molecule type" value="Genomic_DNA"/>
</dbReference>
<evidence type="ECO:0000259" key="1">
    <source>
        <dbReference type="Pfam" id="PF12773"/>
    </source>
</evidence>
<reference evidence="3" key="2">
    <citation type="submission" date="2021-04" db="EMBL/GenBank/DDBJ databases">
        <authorList>
            <person name="Gilroy R."/>
        </authorList>
    </citation>
    <scope>NUCLEOTIDE SEQUENCE</scope>
    <source>
        <strain evidence="3">CHK187-5294</strain>
    </source>
</reference>
<dbReference type="Pfam" id="PF13421">
    <property type="entry name" value="Band_7_1"/>
    <property type="match status" value="1"/>
</dbReference>
<name>A0A9D2CZV4_9FIRM</name>
<evidence type="ECO:0000313" key="3">
    <source>
        <dbReference type="EMBL" id="HIZ03911.1"/>
    </source>
</evidence>
<dbReference type="PANTHER" id="PTHR37826:SF2">
    <property type="entry name" value="ZINC-RIBBON DOMAIN-CONTAINING PROTEIN"/>
    <property type="match status" value="1"/>
</dbReference>
<dbReference type="Proteomes" id="UP000824132">
    <property type="component" value="Unassembled WGS sequence"/>
</dbReference>